<dbReference type="AlphaFoldDB" id="A0AA43AYV4"/>
<organism evidence="7 8">
    <name type="scientific">Comamonas aquatica</name>
    <dbReference type="NCBI Taxonomy" id="225991"/>
    <lineage>
        <taxon>Bacteria</taxon>
        <taxon>Pseudomonadati</taxon>
        <taxon>Pseudomonadota</taxon>
        <taxon>Betaproteobacteria</taxon>
        <taxon>Burkholderiales</taxon>
        <taxon>Comamonadaceae</taxon>
        <taxon>Comamonas</taxon>
    </lineage>
</organism>
<dbReference type="GO" id="GO:0055085">
    <property type="term" value="P:transmembrane transport"/>
    <property type="evidence" value="ECO:0007669"/>
    <property type="project" value="UniProtKB-ARBA"/>
</dbReference>
<keyword evidence="5 7" id="KW-0067">ATP-binding</keyword>
<evidence type="ECO:0000256" key="5">
    <source>
        <dbReference type="ARBA" id="ARBA00022840"/>
    </source>
</evidence>
<dbReference type="Proteomes" id="UP001161294">
    <property type="component" value="Unassembled WGS sequence"/>
</dbReference>
<dbReference type="InterPro" id="IPR027417">
    <property type="entry name" value="P-loop_NTPase"/>
</dbReference>
<dbReference type="EMBL" id="JAOCJW010000041">
    <property type="protein sequence ID" value="MDH2006999.1"/>
    <property type="molecule type" value="Genomic_DNA"/>
</dbReference>
<evidence type="ECO:0000313" key="7">
    <source>
        <dbReference type="EMBL" id="MDH2006999.1"/>
    </source>
</evidence>
<dbReference type="SMART" id="SM00382">
    <property type="entry name" value="AAA"/>
    <property type="match status" value="2"/>
</dbReference>
<keyword evidence="3" id="KW-0472">Membrane</keyword>
<evidence type="ECO:0000256" key="2">
    <source>
        <dbReference type="ARBA" id="ARBA00022448"/>
    </source>
</evidence>
<protein>
    <submittedName>
        <fullName evidence="7">ABC transporter ATP-binding protein</fullName>
    </submittedName>
</protein>
<gene>
    <name evidence="7" type="ORF">N5J23_15885</name>
</gene>
<name>A0AA43AYV4_9BURK</name>
<dbReference type="Pfam" id="PF00005">
    <property type="entry name" value="ABC_tran"/>
    <property type="match status" value="2"/>
</dbReference>
<dbReference type="PANTHER" id="PTHR43776:SF7">
    <property type="entry name" value="D,D-DIPEPTIDE TRANSPORT ATP-BINDING PROTEIN DDPF-RELATED"/>
    <property type="match status" value="1"/>
</dbReference>
<keyword evidence="2" id="KW-0813">Transport</keyword>
<dbReference type="PROSITE" id="PS00211">
    <property type="entry name" value="ABC_TRANSPORTER_1"/>
    <property type="match status" value="1"/>
</dbReference>
<dbReference type="Gene3D" id="3.40.50.300">
    <property type="entry name" value="P-loop containing nucleotide triphosphate hydrolases"/>
    <property type="match status" value="2"/>
</dbReference>
<dbReference type="CDD" id="cd03257">
    <property type="entry name" value="ABC_NikE_OppD_transporters"/>
    <property type="match status" value="2"/>
</dbReference>
<feature type="domain" description="ABC transporter" evidence="6">
    <location>
        <begin position="9"/>
        <end position="257"/>
    </location>
</feature>
<comment type="similarity">
    <text evidence="1">Belongs to the ABC transporter superfamily.</text>
</comment>
<comment type="caution">
    <text evidence="7">The sequence shown here is derived from an EMBL/GenBank/DDBJ whole genome shotgun (WGS) entry which is preliminary data.</text>
</comment>
<sequence>MNNSQANLLEVKNLSVSFAGAAAPALQGISFSLQAGEIIGIVGETGAGKSVLARAIIDMLPGTGRVSDGEVVVNGKAISAMTSAEKRALRGAGVALIGTNAKALLDPVVKVGEQIARVLRAHRGISKAESWRESIELFKQVGIVNPEARAHAYPHELSGGMAQRVVIAMALIAQPKILLADDATLGLDATIQLQVLDLMVQKAKELGLGVVLITHDLGMVASYCDRVGIMRQGRLIELKKVDAFLTDGPSQPYSRELLDAARVRPTPMDAAEANDAKRKSEPPLLEVIDLVKTFRVESNQTVVRAVDGVSLSIRRGETLALVGESGSGKTTMGQCLVKLIPSDSGSIRFAGQNTLPMSDNEFRPLRRRIQMVFQEPYVALNPRWTVRDLVAEPLKLGEPMSRADQAARVLELLDLVGISRKSADSYPHELTAGEQKRVGIARALSVRPDFVIFDEPTTALDIRVRAQIVDLVRDLQAQMGLSALFITHDLNSVRSLAHYVAVMRHGKLIEHGETEKIFSNPADTYTRKLLDAELPIEVPGAGHHKVKHLELQQ</sequence>
<dbReference type="PROSITE" id="PS50893">
    <property type="entry name" value="ABC_TRANSPORTER_2"/>
    <property type="match status" value="2"/>
</dbReference>
<reference evidence="7" key="1">
    <citation type="submission" date="2022-09" db="EMBL/GenBank/DDBJ databases">
        <title>Intensive care unit water sources are persistently colonized with multi-drug resistant bacteria and are the site of extensive horizontal gene transfer of antibiotic resistance genes.</title>
        <authorList>
            <person name="Diorio-Toth L."/>
        </authorList>
    </citation>
    <scope>NUCLEOTIDE SEQUENCE</scope>
    <source>
        <strain evidence="7">GD03686</strain>
    </source>
</reference>
<evidence type="ECO:0000313" key="8">
    <source>
        <dbReference type="Proteomes" id="UP001161294"/>
    </source>
</evidence>
<dbReference type="GO" id="GO:0016887">
    <property type="term" value="F:ATP hydrolysis activity"/>
    <property type="evidence" value="ECO:0007669"/>
    <property type="project" value="InterPro"/>
</dbReference>
<dbReference type="InterPro" id="IPR003593">
    <property type="entry name" value="AAA+_ATPase"/>
</dbReference>
<dbReference type="PANTHER" id="PTHR43776">
    <property type="entry name" value="TRANSPORT ATP-BINDING PROTEIN"/>
    <property type="match status" value="1"/>
</dbReference>
<evidence type="ECO:0000256" key="3">
    <source>
        <dbReference type="ARBA" id="ARBA00022475"/>
    </source>
</evidence>
<dbReference type="GO" id="GO:0005524">
    <property type="term" value="F:ATP binding"/>
    <property type="evidence" value="ECO:0007669"/>
    <property type="project" value="UniProtKB-KW"/>
</dbReference>
<dbReference type="RefSeq" id="WP_279851538.1">
    <property type="nucleotide sequence ID" value="NZ_JAOCIA010000042.1"/>
</dbReference>
<feature type="domain" description="ABC transporter" evidence="6">
    <location>
        <begin position="285"/>
        <end position="530"/>
    </location>
</feature>
<keyword evidence="3" id="KW-1003">Cell membrane</keyword>
<dbReference type="InterPro" id="IPR017871">
    <property type="entry name" value="ABC_transporter-like_CS"/>
</dbReference>
<accession>A0AA43AYV4</accession>
<proteinExistence type="inferred from homology"/>
<dbReference type="InterPro" id="IPR003439">
    <property type="entry name" value="ABC_transporter-like_ATP-bd"/>
</dbReference>
<dbReference type="SUPFAM" id="SSF52540">
    <property type="entry name" value="P-loop containing nucleoside triphosphate hydrolases"/>
    <property type="match status" value="2"/>
</dbReference>
<evidence type="ECO:0000259" key="6">
    <source>
        <dbReference type="PROSITE" id="PS50893"/>
    </source>
</evidence>
<evidence type="ECO:0000256" key="4">
    <source>
        <dbReference type="ARBA" id="ARBA00022741"/>
    </source>
</evidence>
<evidence type="ECO:0000256" key="1">
    <source>
        <dbReference type="ARBA" id="ARBA00005417"/>
    </source>
</evidence>
<keyword evidence="4" id="KW-0547">Nucleotide-binding</keyword>
<dbReference type="InterPro" id="IPR050319">
    <property type="entry name" value="ABC_transp_ATP-bind"/>
</dbReference>